<dbReference type="Proteomes" id="UP001163603">
    <property type="component" value="Chromosome 3"/>
</dbReference>
<dbReference type="EMBL" id="CM047738">
    <property type="protein sequence ID" value="KAJ0045469.1"/>
    <property type="molecule type" value="Genomic_DNA"/>
</dbReference>
<organism evidence="1 2">
    <name type="scientific">Pistacia integerrima</name>
    <dbReference type="NCBI Taxonomy" id="434235"/>
    <lineage>
        <taxon>Eukaryota</taxon>
        <taxon>Viridiplantae</taxon>
        <taxon>Streptophyta</taxon>
        <taxon>Embryophyta</taxon>
        <taxon>Tracheophyta</taxon>
        <taxon>Spermatophyta</taxon>
        <taxon>Magnoliopsida</taxon>
        <taxon>eudicotyledons</taxon>
        <taxon>Gunneridae</taxon>
        <taxon>Pentapetalae</taxon>
        <taxon>rosids</taxon>
        <taxon>malvids</taxon>
        <taxon>Sapindales</taxon>
        <taxon>Anacardiaceae</taxon>
        <taxon>Pistacia</taxon>
    </lineage>
</organism>
<sequence>MSSHLVPAVSTSGSAPKTTRQTADFRPSLWGNHFLNNSSDFEAIDSATQEEHEQLKKDVRTMIVEATDTSTQKLHMIDIVQRLGMAYHFVKEIEDVLGKVYNNSNIDNYNKLHSVSLHFRLVRQHGNVFEKFKDDEGKFKASLINDVQGMLNLYEAAYFGIQGEDILDEALAYTTAHFKSMVSRLSSQLAEQINHALNCPLRKGLTRLEARFFMSIYPSDNSLYKTLLRFAKLDYNILQTMHRKDLRDILLWWKNLDFTTKLPYARDRIVEEYFWILGIFFEPQYAFGIKSLTKVTCMLALIDDTYDSYGTLEELILFTEAVERWDIDAIDILPDYMKLIYDTLGFETSCCEVMISVAFLGLTDTATKEDFDWLCSNPKIIRASKIICRLINDKASHKFEQQRGHVASAVECYMKQHGVSETEAVKVILKIVAKAWKDVNEEMLKPTAVSVPLLELILNYLRVIEVVYKDDDSFTDASKLQDKDA</sequence>
<evidence type="ECO:0000313" key="2">
    <source>
        <dbReference type="Proteomes" id="UP001163603"/>
    </source>
</evidence>
<keyword evidence="2" id="KW-1185">Reference proteome</keyword>
<evidence type="ECO:0000313" key="1">
    <source>
        <dbReference type="EMBL" id="KAJ0045469.1"/>
    </source>
</evidence>
<protein>
    <submittedName>
        <fullName evidence="1">Uncharacterized protein</fullName>
    </submittedName>
</protein>
<name>A0ACC0Z575_9ROSI</name>
<reference evidence="2" key="1">
    <citation type="journal article" date="2023" name="G3 (Bethesda)">
        <title>Genome assembly and association tests identify interacting loci associated with vigor, precocity, and sex in interspecific pistachio rootstocks.</title>
        <authorList>
            <person name="Palmer W."/>
            <person name="Jacygrad E."/>
            <person name="Sagayaradj S."/>
            <person name="Cavanaugh K."/>
            <person name="Han R."/>
            <person name="Bertier L."/>
            <person name="Beede B."/>
            <person name="Kafkas S."/>
            <person name="Golino D."/>
            <person name="Preece J."/>
            <person name="Michelmore R."/>
        </authorList>
    </citation>
    <scope>NUCLEOTIDE SEQUENCE [LARGE SCALE GENOMIC DNA]</scope>
</reference>
<comment type="caution">
    <text evidence="1">The sequence shown here is derived from an EMBL/GenBank/DDBJ whole genome shotgun (WGS) entry which is preliminary data.</text>
</comment>
<accession>A0ACC0Z575</accession>
<proteinExistence type="predicted"/>
<gene>
    <name evidence="1" type="ORF">Pint_04293</name>
</gene>